<dbReference type="AlphaFoldDB" id="A0A812C416"/>
<feature type="compositionally biased region" description="Basic and acidic residues" evidence="1">
    <location>
        <begin position="117"/>
        <end position="127"/>
    </location>
</feature>
<keyword evidence="2" id="KW-1133">Transmembrane helix</keyword>
<name>A0A812C416_ACAPH</name>
<evidence type="ECO:0000256" key="2">
    <source>
        <dbReference type="SAM" id="Phobius"/>
    </source>
</evidence>
<keyword evidence="2" id="KW-0472">Membrane</keyword>
<feature type="compositionally biased region" description="Basic and acidic residues" evidence="1">
    <location>
        <begin position="96"/>
        <end position="106"/>
    </location>
</feature>
<feature type="compositionally biased region" description="Acidic residues" evidence="1">
    <location>
        <begin position="34"/>
        <end position="52"/>
    </location>
</feature>
<feature type="region of interest" description="Disordered" evidence="1">
    <location>
        <begin position="22"/>
        <end position="129"/>
    </location>
</feature>
<feature type="transmembrane region" description="Helical" evidence="2">
    <location>
        <begin position="166"/>
        <end position="184"/>
    </location>
</feature>
<dbReference type="EMBL" id="CAHIKZ030001097">
    <property type="protein sequence ID" value="CAE1252298.1"/>
    <property type="molecule type" value="Genomic_DNA"/>
</dbReference>
<feature type="compositionally biased region" description="Acidic residues" evidence="1">
    <location>
        <begin position="61"/>
        <end position="71"/>
    </location>
</feature>
<proteinExistence type="predicted"/>
<evidence type="ECO:0000256" key="1">
    <source>
        <dbReference type="SAM" id="MobiDB-lite"/>
    </source>
</evidence>
<feature type="transmembrane region" description="Helical" evidence="2">
    <location>
        <begin position="196"/>
        <end position="219"/>
    </location>
</feature>
<gene>
    <name evidence="3" type="ORF">SPHA_27909</name>
</gene>
<evidence type="ECO:0008006" key="5">
    <source>
        <dbReference type="Google" id="ProtNLM"/>
    </source>
</evidence>
<protein>
    <recommendedName>
        <fullName evidence="5">Transmembrane protein</fullName>
    </recommendedName>
</protein>
<keyword evidence="4" id="KW-1185">Reference proteome</keyword>
<evidence type="ECO:0000313" key="3">
    <source>
        <dbReference type="EMBL" id="CAE1252298.1"/>
    </source>
</evidence>
<comment type="caution">
    <text evidence="3">The sequence shown here is derived from an EMBL/GenBank/DDBJ whole genome shotgun (WGS) entry which is preliminary data.</text>
</comment>
<reference evidence="3" key="1">
    <citation type="submission" date="2021-01" db="EMBL/GenBank/DDBJ databases">
        <authorList>
            <person name="Li R."/>
            <person name="Bekaert M."/>
        </authorList>
    </citation>
    <scope>NUCLEOTIDE SEQUENCE</scope>
    <source>
        <strain evidence="3">Farmed</strain>
    </source>
</reference>
<keyword evidence="2" id="KW-0812">Transmembrane</keyword>
<sequence>MEFISDDYPHNSYLHHRNVLNPYDSPYAHPDYLGGDDDFGQDDEPFCPDDEESGQKRAIMDDDDNDDDDDYITSSVYQTRHKDNDDEEDISSRNSRKSDQQWEEYSRGTGQNPQVKSSDDYNPKTDGKGTSCTTLEEKLTYQLEQLKAVLSKRFNKFSEFCSWNCFFSLLFVVGVLLVFLDHYGSSYVRMMNMQKFFFFVMGVLTTTVAVVVVCVVVAFTSCYGDGF</sequence>
<evidence type="ECO:0000313" key="4">
    <source>
        <dbReference type="Proteomes" id="UP000597762"/>
    </source>
</evidence>
<accession>A0A812C416</accession>
<dbReference type="Proteomes" id="UP000597762">
    <property type="component" value="Unassembled WGS sequence"/>
</dbReference>
<organism evidence="3 4">
    <name type="scientific">Acanthosepion pharaonis</name>
    <name type="common">Pharaoh cuttlefish</name>
    <name type="synonym">Sepia pharaonis</name>
    <dbReference type="NCBI Taxonomy" id="158019"/>
    <lineage>
        <taxon>Eukaryota</taxon>
        <taxon>Metazoa</taxon>
        <taxon>Spiralia</taxon>
        <taxon>Lophotrochozoa</taxon>
        <taxon>Mollusca</taxon>
        <taxon>Cephalopoda</taxon>
        <taxon>Coleoidea</taxon>
        <taxon>Decapodiformes</taxon>
        <taxon>Sepiida</taxon>
        <taxon>Sepiina</taxon>
        <taxon>Sepiidae</taxon>
        <taxon>Acanthosepion</taxon>
    </lineage>
</organism>